<feature type="region of interest" description="Disordered" evidence="8">
    <location>
        <begin position="403"/>
        <end position="425"/>
    </location>
</feature>
<dbReference type="Gene3D" id="1.10.20.10">
    <property type="entry name" value="Histone, subunit A"/>
    <property type="match status" value="1"/>
</dbReference>
<dbReference type="InterPro" id="IPR009072">
    <property type="entry name" value="Histone-fold"/>
</dbReference>
<dbReference type="PANTHER" id="PTHR12264:SF21">
    <property type="entry name" value="TRANSCRIPTION INITIATION FACTOR TFIID SUBUNIT 12"/>
    <property type="match status" value="1"/>
</dbReference>
<dbReference type="GO" id="GO:0000124">
    <property type="term" value="C:SAGA complex"/>
    <property type="evidence" value="ECO:0007669"/>
    <property type="project" value="InterPro"/>
</dbReference>
<dbReference type="FunFam" id="1.10.20.10:FF:000011">
    <property type="entry name" value="Transcription initiation factor TFIID subunit 12"/>
    <property type="match status" value="1"/>
</dbReference>
<reference evidence="10 11" key="1">
    <citation type="journal article" date="2023" name="Proc. Natl. Acad. Sci. U.S.A.">
        <title>A global phylogenomic analysis of the shiitake genus Lentinula.</title>
        <authorList>
            <person name="Sierra-Patev S."/>
            <person name="Min B."/>
            <person name="Naranjo-Ortiz M."/>
            <person name="Looney B."/>
            <person name="Konkel Z."/>
            <person name="Slot J.C."/>
            <person name="Sakamoto Y."/>
            <person name="Steenwyk J.L."/>
            <person name="Rokas A."/>
            <person name="Carro J."/>
            <person name="Camarero S."/>
            <person name="Ferreira P."/>
            <person name="Molpeceres G."/>
            <person name="Ruiz-Duenas F.J."/>
            <person name="Serrano A."/>
            <person name="Henrissat B."/>
            <person name="Drula E."/>
            <person name="Hughes K.W."/>
            <person name="Mata J.L."/>
            <person name="Ishikawa N.K."/>
            <person name="Vargas-Isla R."/>
            <person name="Ushijima S."/>
            <person name="Smith C.A."/>
            <person name="Donoghue J."/>
            <person name="Ahrendt S."/>
            <person name="Andreopoulos W."/>
            <person name="He G."/>
            <person name="LaButti K."/>
            <person name="Lipzen A."/>
            <person name="Ng V."/>
            <person name="Riley R."/>
            <person name="Sandor L."/>
            <person name="Barry K."/>
            <person name="Martinez A.T."/>
            <person name="Xiao Y."/>
            <person name="Gibbons J.G."/>
            <person name="Terashima K."/>
            <person name="Grigoriev I.V."/>
            <person name="Hibbett D."/>
        </authorList>
    </citation>
    <scope>NUCLEOTIDE SEQUENCE [LARGE SCALE GENOMIC DNA]</scope>
    <source>
        <strain evidence="10 11">TFB7810</strain>
    </source>
</reference>
<keyword evidence="3" id="KW-0805">Transcription regulation</keyword>
<dbReference type="GO" id="GO:0051123">
    <property type="term" value="P:RNA polymerase II preinitiation complex assembly"/>
    <property type="evidence" value="ECO:0007669"/>
    <property type="project" value="TreeGrafter"/>
</dbReference>
<evidence type="ECO:0000256" key="3">
    <source>
        <dbReference type="ARBA" id="ARBA00023015"/>
    </source>
</evidence>
<evidence type="ECO:0000256" key="5">
    <source>
        <dbReference type="ARBA" id="ARBA00023242"/>
    </source>
</evidence>
<dbReference type="SUPFAM" id="SSF47113">
    <property type="entry name" value="Histone-fold"/>
    <property type="match status" value="1"/>
</dbReference>
<evidence type="ECO:0000256" key="6">
    <source>
        <dbReference type="ARBA" id="ARBA00075089"/>
    </source>
</evidence>
<keyword evidence="11" id="KW-1185">Reference proteome</keyword>
<evidence type="ECO:0000256" key="4">
    <source>
        <dbReference type="ARBA" id="ARBA00023163"/>
    </source>
</evidence>
<accession>A0A9W8PAL2</accession>
<dbReference type="AlphaFoldDB" id="A0A9W8PAL2"/>
<evidence type="ECO:0000256" key="8">
    <source>
        <dbReference type="SAM" id="MobiDB-lite"/>
    </source>
</evidence>
<comment type="similarity">
    <text evidence="2">Belongs to the TAF12 family.</text>
</comment>
<feature type="region of interest" description="Disordered" evidence="8">
    <location>
        <begin position="98"/>
        <end position="124"/>
    </location>
</feature>
<comment type="subcellular location">
    <subcellularLocation>
        <location evidence="1">Nucleus</location>
    </subcellularLocation>
</comment>
<dbReference type="InterPro" id="IPR037794">
    <property type="entry name" value="TAF12"/>
</dbReference>
<evidence type="ECO:0000313" key="10">
    <source>
        <dbReference type="EMBL" id="KAJ3750106.1"/>
    </source>
</evidence>
<dbReference type="EMBL" id="JANVFU010000001">
    <property type="protein sequence ID" value="KAJ3750106.1"/>
    <property type="molecule type" value="Genomic_DNA"/>
</dbReference>
<evidence type="ECO:0000256" key="1">
    <source>
        <dbReference type="ARBA" id="ARBA00004123"/>
    </source>
</evidence>
<keyword evidence="4" id="KW-0804">Transcription</keyword>
<evidence type="ECO:0000313" key="11">
    <source>
        <dbReference type="Proteomes" id="UP001142393"/>
    </source>
</evidence>
<sequence>MDIHTFSIMRVHGWTGWKGKQKHRERARRLKHIIYSRATYPYSELQWIMMCIVELEEAPNIFIYVFRKLRNLVSPISQYCITHHHCLAVHLMENISTQPNRASTPGASSSSAAQPQPTTPARPTQDIVGVLANLLKVQTGENLSNERMSNLLLTHMETLVKQGKLTQAQIIQQLKVFADKHKTNANGASKPSTPAPASGPPSQSSTPHPGFKVPSEALPTLASLQTSTSANGNDSTYPISATITPMTPTAGAAQWAQARPTLTGGLSSGRVVGAPPQVARPGDVSALLTLDDTRTGINGSTGRRKNTPADQNMRRSIQDLVASIDPNVKVEPDVEDLLLSIADEFIDSVTNFSCRLAKHRGGDTLEVKDLQLHLERNHNIRIPGFASDDTRIALSSSSLAPYGGAAATGGGSGRKSQAAGAAAAGAGLRSQRLNQVAQAKRDGKLI</sequence>
<dbReference type="Proteomes" id="UP001142393">
    <property type="component" value="Unassembled WGS sequence"/>
</dbReference>
<feature type="compositionally biased region" description="Low complexity" evidence="8">
    <location>
        <begin position="414"/>
        <end position="425"/>
    </location>
</feature>
<gene>
    <name evidence="10" type="ORF">DFH05DRAFT_33031</name>
</gene>
<feature type="region of interest" description="Disordered" evidence="8">
    <location>
        <begin position="183"/>
        <end position="215"/>
    </location>
</feature>
<name>A0A9W8PAL2_9AGAR</name>
<organism evidence="10 11">
    <name type="scientific">Lentinula detonsa</name>
    <dbReference type="NCBI Taxonomy" id="2804962"/>
    <lineage>
        <taxon>Eukaryota</taxon>
        <taxon>Fungi</taxon>
        <taxon>Dikarya</taxon>
        <taxon>Basidiomycota</taxon>
        <taxon>Agaricomycotina</taxon>
        <taxon>Agaricomycetes</taxon>
        <taxon>Agaricomycetidae</taxon>
        <taxon>Agaricales</taxon>
        <taxon>Marasmiineae</taxon>
        <taxon>Omphalotaceae</taxon>
        <taxon>Lentinula</taxon>
    </lineage>
</organism>
<evidence type="ECO:0000256" key="2">
    <source>
        <dbReference type="ARBA" id="ARBA00007530"/>
    </source>
</evidence>
<feature type="domain" description="Transcription initiation factor TFIID subunit 12" evidence="9">
    <location>
        <begin position="314"/>
        <end position="380"/>
    </location>
</feature>
<protein>
    <recommendedName>
        <fullName evidence="6">TBP-associated factor 12</fullName>
    </recommendedName>
    <alternativeName>
        <fullName evidence="7">Transcription initiation factor TFIID subunit 12</fullName>
    </alternativeName>
</protein>
<feature type="compositionally biased region" description="Low complexity" evidence="8">
    <location>
        <begin position="102"/>
        <end position="124"/>
    </location>
</feature>
<dbReference type="GO" id="GO:0003677">
    <property type="term" value="F:DNA binding"/>
    <property type="evidence" value="ECO:0007669"/>
    <property type="project" value="TreeGrafter"/>
</dbReference>
<keyword evidence="5" id="KW-0539">Nucleus</keyword>
<evidence type="ECO:0000256" key="7">
    <source>
        <dbReference type="ARBA" id="ARBA00093657"/>
    </source>
</evidence>
<dbReference type="PANTHER" id="PTHR12264">
    <property type="entry name" value="TRANSCRIPTION INITIATION FACTOR TFIID SUBUNIT 12"/>
    <property type="match status" value="1"/>
</dbReference>
<dbReference type="GO" id="GO:0017025">
    <property type="term" value="F:TBP-class protein binding"/>
    <property type="evidence" value="ECO:0007669"/>
    <property type="project" value="TreeGrafter"/>
</dbReference>
<dbReference type="GO" id="GO:0046982">
    <property type="term" value="F:protein heterodimerization activity"/>
    <property type="evidence" value="ECO:0007669"/>
    <property type="project" value="InterPro"/>
</dbReference>
<comment type="caution">
    <text evidence="10">The sequence shown here is derived from an EMBL/GenBank/DDBJ whole genome shotgun (WGS) entry which is preliminary data.</text>
</comment>
<dbReference type="InterPro" id="IPR003228">
    <property type="entry name" value="TFIID_TAF12_dom"/>
</dbReference>
<dbReference type="GO" id="GO:0005669">
    <property type="term" value="C:transcription factor TFIID complex"/>
    <property type="evidence" value="ECO:0007669"/>
    <property type="project" value="InterPro"/>
</dbReference>
<evidence type="ECO:0000259" key="9">
    <source>
        <dbReference type="Pfam" id="PF03847"/>
    </source>
</evidence>
<proteinExistence type="inferred from homology"/>
<dbReference type="Pfam" id="PF03847">
    <property type="entry name" value="TFIID_20kDa"/>
    <property type="match status" value="1"/>
</dbReference>
<dbReference type="CDD" id="cd07981">
    <property type="entry name" value="HFD_TAF12"/>
    <property type="match status" value="1"/>
</dbReference>